<dbReference type="InterPro" id="IPR027417">
    <property type="entry name" value="P-loop_NTPase"/>
</dbReference>
<dbReference type="PROSITE" id="PS00211">
    <property type="entry name" value="ABC_TRANSPORTER_1"/>
    <property type="match status" value="1"/>
</dbReference>
<dbReference type="InterPro" id="IPR003593">
    <property type="entry name" value="AAA+_ATPase"/>
</dbReference>
<feature type="domain" description="ABC transporter" evidence="10">
    <location>
        <begin position="24"/>
        <end position="254"/>
    </location>
</feature>
<proteinExistence type="inferred from homology"/>
<evidence type="ECO:0000256" key="8">
    <source>
        <dbReference type="ARBA" id="ARBA00023251"/>
    </source>
</evidence>
<dbReference type="PANTHER" id="PTHR42711">
    <property type="entry name" value="ABC TRANSPORTER ATP-BINDING PROTEIN"/>
    <property type="match status" value="1"/>
</dbReference>
<dbReference type="EMBL" id="BAAAYK010000038">
    <property type="protein sequence ID" value="GAA3356506.1"/>
    <property type="molecule type" value="Genomic_DNA"/>
</dbReference>
<gene>
    <name evidence="11" type="ORF">GCM10020366_20790</name>
</gene>
<dbReference type="NCBIfam" id="TIGR01188">
    <property type="entry name" value="drrA"/>
    <property type="match status" value="1"/>
</dbReference>
<keyword evidence="5 11" id="KW-0067">ATP-binding</keyword>
<dbReference type="GO" id="GO:0005524">
    <property type="term" value="F:ATP binding"/>
    <property type="evidence" value="ECO:0007669"/>
    <property type="project" value="UniProtKB-KW"/>
</dbReference>
<evidence type="ECO:0000256" key="3">
    <source>
        <dbReference type="ARBA" id="ARBA00022475"/>
    </source>
</evidence>
<dbReference type="InterPro" id="IPR017871">
    <property type="entry name" value="ABC_transporter-like_CS"/>
</dbReference>
<accession>A0ABP6RNI4</accession>
<dbReference type="SUPFAM" id="SSF52540">
    <property type="entry name" value="P-loop containing nucleoside triphosphate hydrolases"/>
    <property type="match status" value="1"/>
</dbReference>
<keyword evidence="2" id="KW-0813">Transport</keyword>
<protein>
    <submittedName>
        <fullName evidence="11">ATP-binding cassette domain-containing protein</fullName>
    </submittedName>
</protein>
<evidence type="ECO:0000256" key="7">
    <source>
        <dbReference type="ARBA" id="ARBA00023136"/>
    </source>
</evidence>
<evidence type="ECO:0000256" key="1">
    <source>
        <dbReference type="ARBA" id="ARBA00004413"/>
    </source>
</evidence>
<comment type="similarity">
    <text evidence="9">Belongs to the ABC transporter superfamily. Drug exporter-1 (DrugE1) (TC 3.A.1.105) family.</text>
</comment>
<keyword evidence="6" id="KW-1278">Translocase</keyword>
<dbReference type="Pfam" id="PF00005">
    <property type="entry name" value="ABC_tran"/>
    <property type="match status" value="1"/>
</dbReference>
<comment type="caution">
    <text evidence="11">The sequence shown here is derived from an EMBL/GenBank/DDBJ whole genome shotgun (WGS) entry which is preliminary data.</text>
</comment>
<comment type="subcellular location">
    <subcellularLocation>
        <location evidence="1">Cell membrane</location>
        <topology evidence="1">Peripheral membrane protein</topology>
        <orientation evidence="1">Cytoplasmic side</orientation>
    </subcellularLocation>
</comment>
<organism evidence="11 12">
    <name type="scientific">Saccharopolyspora gregorii</name>
    <dbReference type="NCBI Taxonomy" id="33914"/>
    <lineage>
        <taxon>Bacteria</taxon>
        <taxon>Bacillati</taxon>
        <taxon>Actinomycetota</taxon>
        <taxon>Actinomycetes</taxon>
        <taxon>Pseudonocardiales</taxon>
        <taxon>Pseudonocardiaceae</taxon>
        <taxon>Saccharopolyspora</taxon>
    </lineage>
</organism>
<keyword evidence="7" id="KW-0472">Membrane</keyword>
<dbReference type="InterPro" id="IPR005894">
    <property type="entry name" value="DrrA"/>
</dbReference>
<evidence type="ECO:0000259" key="10">
    <source>
        <dbReference type="PROSITE" id="PS50893"/>
    </source>
</evidence>
<evidence type="ECO:0000256" key="2">
    <source>
        <dbReference type="ARBA" id="ARBA00022448"/>
    </source>
</evidence>
<name>A0ABP6RNI4_9PSEU</name>
<dbReference type="Proteomes" id="UP001500483">
    <property type="component" value="Unassembled WGS sequence"/>
</dbReference>
<evidence type="ECO:0000256" key="6">
    <source>
        <dbReference type="ARBA" id="ARBA00022967"/>
    </source>
</evidence>
<dbReference type="Gene3D" id="3.40.50.300">
    <property type="entry name" value="P-loop containing nucleotide triphosphate hydrolases"/>
    <property type="match status" value="1"/>
</dbReference>
<dbReference type="RefSeq" id="WP_344925845.1">
    <property type="nucleotide sequence ID" value="NZ_BAAAYK010000038.1"/>
</dbReference>
<keyword evidence="4" id="KW-0547">Nucleotide-binding</keyword>
<keyword evidence="8" id="KW-0046">Antibiotic resistance</keyword>
<dbReference type="PROSITE" id="PS50893">
    <property type="entry name" value="ABC_TRANSPORTER_2"/>
    <property type="match status" value="1"/>
</dbReference>
<evidence type="ECO:0000313" key="12">
    <source>
        <dbReference type="Proteomes" id="UP001500483"/>
    </source>
</evidence>
<dbReference type="SMART" id="SM00382">
    <property type="entry name" value="AAA"/>
    <property type="match status" value="1"/>
</dbReference>
<sequence length="341" mass="35066">MTVLPTAPGERPDRGAVGAGTPMIEAIGVGKSFGAVPALDSVTLSVPRGSVLGLLGHNGAGKTTLVNVLTAMLPATSGVARVAGFDVAEQPREVRKRIGLTGQFASVDEQMSGRDNLVMLARLLGADGGRARARAAELLEAFDLTDAASRRAGTYSGGMRRRLDLAACLVGNPEVIFLDEPTTGLDPSSRMAMWDIVERLVAEGTTVLLTTQYLDEADRLADTITVLSAGTVVASGSAAELKAQVGTRTVTVVLGPGSAAETGCAALRRAGFAPSVAQDGAAVVTPIEESRETAAVVRVLDEAGIEAAELAFGEPTLDDVYLALARHARDAPPSPTAVERA</sequence>
<reference evidence="12" key="1">
    <citation type="journal article" date="2019" name="Int. J. Syst. Evol. Microbiol.">
        <title>The Global Catalogue of Microorganisms (GCM) 10K type strain sequencing project: providing services to taxonomists for standard genome sequencing and annotation.</title>
        <authorList>
            <consortium name="The Broad Institute Genomics Platform"/>
            <consortium name="The Broad Institute Genome Sequencing Center for Infectious Disease"/>
            <person name="Wu L."/>
            <person name="Ma J."/>
        </authorList>
    </citation>
    <scope>NUCLEOTIDE SEQUENCE [LARGE SCALE GENOMIC DNA]</scope>
    <source>
        <strain evidence="12">JCM 9687</strain>
    </source>
</reference>
<dbReference type="InterPro" id="IPR003439">
    <property type="entry name" value="ABC_transporter-like_ATP-bd"/>
</dbReference>
<keyword evidence="3" id="KW-1003">Cell membrane</keyword>
<keyword evidence="12" id="KW-1185">Reference proteome</keyword>
<evidence type="ECO:0000256" key="4">
    <source>
        <dbReference type="ARBA" id="ARBA00022741"/>
    </source>
</evidence>
<evidence type="ECO:0000256" key="5">
    <source>
        <dbReference type="ARBA" id="ARBA00022840"/>
    </source>
</evidence>
<evidence type="ECO:0000313" key="11">
    <source>
        <dbReference type="EMBL" id="GAA3356506.1"/>
    </source>
</evidence>
<dbReference type="InterPro" id="IPR050763">
    <property type="entry name" value="ABC_transporter_ATP-binding"/>
</dbReference>
<evidence type="ECO:0000256" key="9">
    <source>
        <dbReference type="ARBA" id="ARBA00049985"/>
    </source>
</evidence>
<dbReference type="PANTHER" id="PTHR42711:SF19">
    <property type="entry name" value="DOXORUBICIN RESISTANCE ATP-BINDING PROTEIN DRRA"/>
    <property type="match status" value="1"/>
</dbReference>